<keyword evidence="3" id="KW-1185">Reference proteome</keyword>
<feature type="compositionally biased region" description="Basic and acidic residues" evidence="1">
    <location>
        <begin position="278"/>
        <end position="316"/>
    </location>
</feature>
<comment type="caution">
    <text evidence="2">The sequence shown here is derived from an EMBL/GenBank/DDBJ whole genome shotgun (WGS) entry which is preliminary data.</text>
</comment>
<sequence length="454" mass="50031">MSSDDEGVRRPGRTGSGSESPAHSNANDSSAENHDGGNHMDEDDDADLFGSDGEGGLDDLNNHDHNLDDEQLDSGDDEGRYDRREDRMDEAADEAADEEQTFNVQDLDLARAPVPATNDGEVYSMRVPDFLSVEAEEFNPATYVPPPYSQAATSLCWRKDPENDALLQSNARMIRWEDGSVTLQLASAPLEQYRIASKPLAPLNKAGQYDTKLDSHVYLAAGLEAAQVFRLTSHVTHGLTILPTTLETDDAVQRLQESLAAAARGSKQTADGSAPIVDTKEDPELATRRAEMMEKEAIKAERRRQQLADREADRGRRAGAPRSHGTGLSVGALEDGGLLTTRPRAKPRRQNRRGEIYSDDEEDYSRGARNREDEYDEDDGFLVGSDEDVEEEELDDEEEELEDEDMDAEGEADDEVAPAKAARSKPAPEPQGRSETPPAARKKNRYVVDDEDDE</sequence>
<evidence type="ECO:0008006" key="4">
    <source>
        <dbReference type="Google" id="ProtNLM"/>
    </source>
</evidence>
<feature type="region of interest" description="Disordered" evidence="1">
    <location>
        <begin position="1"/>
        <end position="100"/>
    </location>
</feature>
<proteinExistence type="predicted"/>
<dbReference type="OrthoDB" id="20844at2759"/>
<dbReference type="GO" id="GO:0006368">
    <property type="term" value="P:transcription elongation by RNA polymerase II"/>
    <property type="evidence" value="ECO:0007669"/>
    <property type="project" value="InterPro"/>
</dbReference>
<feature type="compositionally biased region" description="Acidic residues" evidence="1">
    <location>
        <begin position="91"/>
        <end position="100"/>
    </location>
</feature>
<dbReference type="GO" id="GO:1990269">
    <property type="term" value="F:RNA polymerase II C-terminal domain phosphoserine binding"/>
    <property type="evidence" value="ECO:0007669"/>
    <property type="project" value="TreeGrafter"/>
</dbReference>
<dbReference type="PANTHER" id="PTHR23146:SF0">
    <property type="entry name" value="RNA POLYMERASE-ASSOCIATED PROTEIN LEO1"/>
    <property type="match status" value="1"/>
</dbReference>
<feature type="compositionally biased region" description="Basic and acidic residues" evidence="1">
    <location>
        <begin position="31"/>
        <end position="40"/>
    </location>
</feature>
<gene>
    <name evidence="2" type="ORF">PENANT_c012G10003</name>
</gene>
<dbReference type="PANTHER" id="PTHR23146">
    <property type="entry name" value="LEO1 PROTEIN"/>
    <property type="match status" value="1"/>
</dbReference>
<feature type="compositionally biased region" description="Acidic residues" evidence="1">
    <location>
        <begin position="373"/>
        <end position="416"/>
    </location>
</feature>
<name>A0A1V6Q758_9EURO</name>
<dbReference type="Pfam" id="PF04004">
    <property type="entry name" value="Leo1"/>
    <property type="match status" value="1"/>
</dbReference>
<dbReference type="EMBL" id="MDYN01000012">
    <property type="protein sequence ID" value="OQD84636.1"/>
    <property type="molecule type" value="Genomic_DNA"/>
</dbReference>
<reference evidence="3" key="1">
    <citation type="journal article" date="2017" name="Nat. Microbiol.">
        <title>Global analysis of biosynthetic gene clusters reveals vast potential of secondary metabolite production in Penicillium species.</title>
        <authorList>
            <person name="Nielsen J.C."/>
            <person name="Grijseels S."/>
            <person name="Prigent S."/>
            <person name="Ji B."/>
            <person name="Dainat J."/>
            <person name="Nielsen K.F."/>
            <person name="Frisvad J.C."/>
            <person name="Workman M."/>
            <person name="Nielsen J."/>
        </authorList>
    </citation>
    <scope>NUCLEOTIDE SEQUENCE [LARGE SCALE GENOMIC DNA]</scope>
    <source>
        <strain evidence="3">IBT 31811</strain>
    </source>
</reference>
<evidence type="ECO:0000256" key="1">
    <source>
        <dbReference type="SAM" id="MobiDB-lite"/>
    </source>
</evidence>
<dbReference type="AlphaFoldDB" id="A0A1V6Q758"/>
<protein>
    <recommendedName>
        <fullName evidence="4">Leo1-like protein</fullName>
    </recommendedName>
</protein>
<feature type="region of interest" description="Disordered" evidence="1">
    <location>
        <begin position="262"/>
        <end position="454"/>
    </location>
</feature>
<feature type="compositionally biased region" description="Basic and acidic residues" evidence="1">
    <location>
        <begin position="77"/>
        <end position="90"/>
    </location>
</feature>
<dbReference type="STRING" id="416450.A0A1V6Q758"/>
<feature type="compositionally biased region" description="Polar residues" evidence="1">
    <location>
        <begin position="16"/>
        <end position="30"/>
    </location>
</feature>
<organism evidence="2 3">
    <name type="scientific">Penicillium antarcticum</name>
    <dbReference type="NCBI Taxonomy" id="416450"/>
    <lineage>
        <taxon>Eukaryota</taxon>
        <taxon>Fungi</taxon>
        <taxon>Dikarya</taxon>
        <taxon>Ascomycota</taxon>
        <taxon>Pezizomycotina</taxon>
        <taxon>Eurotiomycetes</taxon>
        <taxon>Eurotiomycetidae</taxon>
        <taxon>Eurotiales</taxon>
        <taxon>Aspergillaceae</taxon>
        <taxon>Penicillium</taxon>
    </lineage>
</organism>
<dbReference type="Proteomes" id="UP000191672">
    <property type="component" value="Unassembled WGS sequence"/>
</dbReference>
<evidence type="ECO:0000313" key="3">
    <source>
        <dbReference type="Proteomes" id="UP000191672"/>
    </source>
</evidence>
<evidence type="ECO:0000313" key="2">
    <source>
        <dbReference type="EMBL" id="OQD84636.1"/>
    </source>
</evidence>
<accession>A0A1V6Q758</accession>
<dbReference type="GO" id="GO:0016593">
    <property type="term" value="C:Cdc73/Paf1 complex"/>
    <property type="evidence" value="ECO:0007669"/>
    <property type="project" value="InterPro"/>
</dbReference>
<dbReference type="GO" id="GO:0032968">
    <property type="term" value="P:positive regulation of transcription elongation by RNA polymerase II"/>
    <property type="evidence" value="ECO:0007669"/>
    <property type="project" value="TreeGrafter"/>
</dbReference>
<dbReference type="InterPro" id="IPR007149">
    <property type="entry name" value="Leo1"/>
</dbReference>